<protein>
    <submittedName>
        <fullName evidence="2">Uncharacterized protein</fullName>
    </submittedName>
</protein>
<evidence type="ECO:0000256" key="1">
    <source>
        <dbReference type="SAM" id="MobiDB-lite"/>
    </source>
</evidence>
<dbReference type="GO" id="GO:0098882">
    <property type="term" value="F:structural constituent of presynaptic active zone"/>
    <property type="evidence" value="ECO:0007669"/>
    <property type="project" value="TreeGrafter"/>
</dbReference>
<reference evidence="2" key="1">
    <citation type="submission" date="2020-03" db="EMBL/GenBank/DDBJ databases">
        <authorList>
            <person name="Weist P."/>
        </authorList>
    </citation>
    <scope>NUCLEOTIDE SEQUENCE</scope>
</reference>
<dbReference type="AlphaFoldDB" id="A0A9N7U1P7"/>
<sequence>MRTQSSESDLTPSPSKTVQRRRLKVAHVSSSSEDIKTESPDSSDDDEEFIRKQIMGMVNEEEMFLSDDEKGNDLANQVVDKESEFDNTAVTTKPLLIEGSIDNEEKSARKISLPKMDTATAQVVPETLPSTTFRKAIPVMKQRQSTDEEVESITESLSKGSSSVQVSSFTPGSSPTSASSLEEDSDSSPSHRKVSGDKRHRKEDLRQVTIMDETNRPSSSEYYASVESEAEARQAVQRGRKPSPTVIPYTPTDPFEDNLKITQCSSGEEEDDSLADEYGVGISSDITPSDDSDTKEDPVNESNFV</sequence>
<dbReference type="GO" id="GO:0048788">
    <property type="term" value="C:cytoskeleton of presynaptic active zone"/>
    <property type="evidence" value="ECO:0007669"/>
    <property type="project" value="TreeGrafter"/>
</dbReference>
<proteinExistence type="predicted"/>
<dbReference type="Proteomes" id="UP001153269">
    <property type="component" value="Unassembled WGS sequence"/>
</dbReference>
<gene>
    <name evidence="2" type="ORF">PLEPLA_LOCUS11043</name>
</gene>
<dbReference type="GO" id="GO:1904071">
    <property type="term" value="P:presynaptic active zone assembly"/>
    <property type="evidence" value="ECO:0007669"/>
    <property type="project" value="TreeGrafter"/>
</dbReference>
<dbReference type="PANTHER" id="PTHR14113:SF6">
    <property type="entry name" value="PROTEIN PICCOLO"/>
    <property type="match status" value="1"/>
</dbReference>
<dbReference type="InterPro" id="IPR052098">
    <property type="entry name" value="Presynaptic_Scaffold_Bsn/Pclo"/>
</dbReference>
<feature type="compositionally biased region" description="Polar residues" evidence="1">
    <location>
        <begin position="1"/>
        <end position="17"/>
    </location>
</feature>
<feature type="compositionally biased region" description="Low complexity" evidence="1">
    <location>
        <begin position="218"/>
        <end position="227"/>
    </location>
</feature>
<name>A0A9N7U1P7_PLEPL</name>
<feature type="region of interest" description="Disordered" evidence="1">
    <location>
        <begin position="122"/>
        <end position="305"/>
    </location>
</feature>
<feature type="compositionally biased region" description="Basic and acidic residues" evidence="1">
    <location>
        <begin position="194"/>
        <end position="206"/>
    </location>
</feature>
<dbReference type="GO" id="GO:0030424">
    <property type="term" value="C:axon"/>
    <property type="evidence" value="ECO:0007669"/>
    <property type="project" value="TreeGrafter"/>
</dbReference>
<dbReference type="PANTHER" id="PTHR14113">
    <property type="entry name" value="PICCOLO/BASSOON"/>
    <property type="match status" value="1"/>
</dbReference>
<dbReference type="GO" id="GO:0035418">
    <property type="term" value="P:protein localization to synapse"/>
    <property type="evidence" value="ECO:0007669"/>
    <property type="project" value="TreeGrafter"/>
</dbReference>
<evidence type="ECO:0000313" key="2">
    <source>
        <dbReference type="EMBL" id="CAB1423125.1"/>
    </source>
</evidence>
<comment type="caution">
    <text evidence="2">The sequence shown here is derived from an EMBL/GenBank/DDBJ whole genome shotgun (WGS) entry which is preliminary data.</text>
</comment>
<dbReference type="GO" id="GO:0098982">
    <property type="term" value="C:GABA-ergic synapse"/>
    <property type="evidence" value="ECO:0007669"/>
    <property type="project" value="TreeGrafter"/>
</dbReference>
<evidence type="ECO:0000313" key="3">
    <source>
        <dbReference type="Proteomes" id="UP001153269"/>
    </source>
</evidence>
<keyword evidence="3" id="KW-1185">Reference proteome</keyword>
<dbReference type="GO" id="GO:0098978">
    <property type="term" value="C:glutamatergic synapse"/>
    <property type="evidence" value="ECO:0007669"/>
    <property type="project" value="TreeGrafter"/>
</dbReference>
<accession>A0A9N7U1P7</accession>
<feature type="compositionally biased region" description="Low complexity" evidence="1">
    <location>
        <begin position="156"/>
        <end position="180"/>
    </location>
</feature>
<dbReference type="EMBL" id="CADEAL010000635">
    <property type="protein sequence ID" value="CAB1423125.1"/>
    <property type="molecule type" value="Genomic_DNA"/>
</dbReference>
<organism evidence="2 3">
    <name type="scientific">Pleuronectes platessa</name>
    <name type="common">European plaice</name>
    <dbReference type="NCBI Taxonomy" id="8262"/>
    <lineage>
        <taxon>Eukaryota</taxon>
        <taxon>Metazoa</taxon>
        <taxon>Chordata</taxon>
        <taxon>Craniata</taxon>
        <taxon>Vertebrata</taxon>
        <taxon>Euteleostomi</taxon>
        <taxon>Actinopterygii</taxon>
        <taxon>Neopterygii</taxon>
        <taxon>Teleostei</taxon>
        <taxon>Neoteleostei</taxon>
        <taxon>Acanthomorphata</taxon>
        <taxon>Carangaria</taxon>
        <taxon>Pleuronectiformes</taxon>
        <taxon>Pleuronectoidei</taxon>
        <taxon>Pleuronectidae</taxon>
        <taxon>Pleuronectes</taxon>
    </lineage>
</organism>
<feature type="region of interest" description="Disordered" evidence="1">
    <location>
        <begin position="1"/>
        <end position="47"/>
    </location>
</feature>